<comment type="caution">
    <text evidence="4">The sequence shown here is derived from an EMBL/GenBank/DDBJ whole genome shotgun (WGS) entry which is preliminary data.</text>
</comment>
<keyword evidence="1 2" id="KW-0175">Coiled coil</keyword>
<dbReference type="EMBL" id="CAJNOL010016486">
    <property type="protein sequence ID" value="CAF1675385.1"/>
    <property type="molecule type" value="Genomic_DNA"/>
</dbReference>
<evidence type="ECO:0000313" key="4">
    <source>
        <dbReference type="EMBL" id="CAF1556642.1"/>
    </source>
</evidence>
<accession>A0A815XES1</accession>
<dbReference type="EMBL" id="CAJNOL010016485">
    <property type="protein sequence ID" value="CAF1675378.1"/>
    <property type="molecule type" value="Genomic_DNA"/>
</dbReference>
<evidence type="ECO:0000313" key="6">
    <source>
        <dbReference type="EMBL" id="CAF1675385.1"/>
    </source>
</evidence>
<dbReference type="PANTHER" id="PTHR18870:SF9">
    <property type="entry name" value="PROTEIN TAG-278-RELATED"/>
    <property type="match status" value="1"/>
</dbReference>
<evidence type="ECO:0000313" key="5">
    <source>
        <dbReference type="EMBL" id="CAF1675378.1"/>
    </source>
</evidence>
<dbReference type="Proteomes" id="UP000663870">
    <property type="component" value="Unassembled WGS sequence"/>
</dbReference>
<evidence type="ECO:0000313" key="8">
    <source>
        <dbReference type="Proteomes" id="UP000663870"/>
    </source>
</evidence>
<feature type="non-terminal residue" evidence="4">
    <location>
        <position position="243"/>
    </location>
</feature>
<protein>
    <submittedName>
        <fullName evidence="4">Uncharacterized protein</fullName>
    </submittedName>
</protein>
<proteinExistence type="predicted"/>
<dbReference type="AlphaFoldDB" id="A0A815XES1"/>
<dbReference type="EMBL" id="CAJNOH010014585">
    <property type="protein sequence ID" value="CAF1556642.1"/>
    <property type="molecule type" value="Genomic_DNA"/>
</dbReference>
<feature type="coiled-coil region" evidence="2">
    <location>
        <begin position="67"/>
        <end position="184"/>
    </location>
</feature>
<organism evidence="4 7">
    <name type="scientific">Rotaria sordida</name>
    <dbReference type="NCBI Taxonomy" id="392033"/>
    <lineage>
        <taxon>Eukaryota</taxon>
        <taxon>Metazoa</taxon>
        <taxon>Spiralia</taxon>
        <taxon>Gnathifera</taxon>
        <taxon>Rotifera</taxon>
        <taxon>Eurotatoria</taxon>
        <taxon>Bdelloidea</taxon>
        <taxon>Philodinida</taxon>
        <taxon>Philodinidae</taxon>
        <taxon>Rotaria</taxon>
    </lineage>
</organism>
<evidence type="ECO:0000256" key="2">
    <source>
        <dbReference type="SAM" id="Coils"/>
    </source>
</evidence>
<sequence>VKNNILLCLEQLRKDVSRTYSNELEEKERAHSKELAAIRLQLDRALELTKIKEREADLRIEDLTSDLNIKQSRIDNCLRDLNELQEQIEQFRHDIDMRSKELQRVRNETQKEMKHREEKLRNENEEKIRDLVRTHDNEQKQLLDEFSKAHELLKLRISELQSKLDEADERYRNRESRSEDLELMTTLQQTICSYQEQLKKIHDEKKYLKMELINRETNFNKVFTNAPNSSVGVINPLAYNTKF</sequence>
<keyword evidence="8" id="KW-1185">Reference proteome</keyword>
<dbReference type="PANTHER" id="PTHR18870">
    <property type="entry name" value="PROTEIN TAG-278-RELATED"/>
    <property type="match status" value="1"/>
</dbReference>
<reference evidence="4" key="1">
    <citation type="submission" date="2021-02" db="EMBL/GenBank/DDBJ databases">
        <authorList>
            <person name="Nowell W R."/>
        </authorList>
    </citation>
    <scope>NUCLEOTIDE SEQUENCE</scope>
</reference>
<evidence type="ECO:0000256" key="1">
    <source>
        <dbReference type="ARBA" id="ARBA00023054"/>
    </source>
</evidence>
<evidence type="ECO:0000313" key="3">
    <source>
        <dbReference type="EMBL" id="CAF1556627.1"/>
    </source>
</evidence>
<evidence type="ECO:0000313" key="7">
    <source>
        <dbReference type="Proteomes" id="UP000663854"/>
    </source>
</evidence>
<dbReference type="EMBL" id="CAJNOH010014583">
    <property type="protein sequence ID" value="CAF1556627.1"/>
    <property type="molecule type" value="Genomic_DNA"/>
</dbReference>
<feature type="non-terminal residue" evidence="4">
    <location>
        <position position="1"/>
    </location>
</feature>
<gene>
    <name evidence="5" type="ORF">JXQ802_LOCUS58281</name>
    <name evidence="6" type="ORF">JXQ802_LOCUS58282</name>
    <name evidence="3" type="ORF">PYM288_LOCUS41664</name>
    <name evidence="4" type="ORF">PYM288_LOCUS41665</name>
</gene>
<name>A0A815XES1_9BILA</name>
<dbReference type="Proteomes" id="UP000663854">
    <property type="component" value="Unassembled WGS sequence"/>
</dbReference>